<evidence type="ECO:0000256" key="2">
    <source>
        <dbReference type="ARBA" id="ARBA00022898"/>
    </source>
</evidence>
<dbReference type="EMBL" id="UYYB01121721">
    <property type="protein sequence ID" value="VDM83203.1"/>
    <property type="molecule type" value="Genomic_DNA"/>
</dbReference>
<dbReference type="GO" id="GO:0003941">
    <property type="term" value="F:L-serine ammonia-lyase activity"/>
    <property type="evidence" value="ECO:0007669"/>
    <property type="project" value="TreeGrafter"/>
</dbReference>
<dbReference type="GO" id="GO:0006565">
    <property type="term" value="P:L-serine catabolic process"/>
    <property type="evidence" value="ECO:0007669"/>
    <property type="project" value="TreeGrafter"/>
</dbReference>
<dbReference type="InterPro" id="IPR036052">
    <property type="entry name" value="TrpB-like_PALP_sf"/>
</dbReference>
<gene>
    <name evidence="7" type="ORF">SVUK_LOCUS18201</name>
</gene>
<evidence type="ECO:0000256" key="5">
    <source>
        <dbReference type="ARBA" id="ARBA00042605"/>
    </source>
</evidence>
<dbReference type="GO" id="GO:0009097">
    <property type="term" value="P:isoleucine biosynthetic process"/>
    <property type="evidence" value="ECO:0007669"/>
    <property type="project" value="TreeGrafter"/>
</dbReference>
<evidence type="ECO:0000259" key="6">
    <source>
        <dbReference type="Pfam" id="PF00291"/>
    </source>
</evidence>
<dbReference type="OrthoDB" id="4418812at2759"/>
<dbReference type="InterPro" id="IPR050147">
    <property type="entry name" value="Ser/Thr_Dehydratase"/>
</dbReference>
<evidence type="ECO:0000313" key="8">
    <source>
        <dbReference type="Proteomes" id="UP000270094"/>
    </source>
</evidence>
<dbReference type="Pfam" id="PF00291">
    <property type="entry name" value="PALP"/>
    <property type="match status" value="1"/>
</dbReference>
<dbReference type="SUPFAM" id="SSF53686">
    <property type="entry name" value="Tryptophan synthase beta subunit-like PLP-dependent enzymes"/>
    <property type="match status" value="1"/>
</dbReference>
<evidence type="ECO:0000256" key="1">
    <source>
        <dbReference type="ARBA" id="ARBA00001933"/>
    </source>
</evidence>
<feature type="domain" description="Tryptophan synthase beta chain-like PALP" evidence="6">
    <location>
        <begin position="4"/>
        <end position="96"/>
    </location>
</feature>
<evidence type="ECO:0000313" key="7">
    <source>
        <dbReference type="EMBL" id="VDM83203.1"/>
    </source>
</evidence>
<keyword evidence="8" id="KW-1185">Reference proteome</keyword>
<dbReference type="Gene3D" id="3.40.50.1100">
    <property type="match status" value="1"/>
</dbReference>
<keyword evidence="2" id="KW-0663">Pyridoxal phosphate</keyword>
<keyword evidence="3" id="KW-0456">Lyase</keyword>
<reference evidence="7 8" key="1">
    <citation type="submission" date="2018-11" db="EMBL/GenBank/DDBJ databases">
        <authorList>
            <consortium name="Pathogen Informatics"/>
        </authorList>
    </citation>
    <scope>NUCLEOTIDE SEQUENCE [LARGE SCALE GENOMIC DNA]</scope>
</reference>
<comment type="cofactor">
    <cofactor evidence="1">
        <name>pyridoxal 5'-phosphate</name>
        <dbReference type="ChEBI" id="CHEBI:597326"/>
    </cofactor>
</comment>
<dbReference type="GO" id="GO:0004794">
    <property type="term" value="F:threonine deaminase activity"/>
    <property type="evidence" value="ECO:0007669"/>
    <property type="project" value="TreeGrafter"/>
</dbReference>
<protein>
    <recommendedName>
        <fullName evidence="4">L-serine deaminase</fullName>
    </recommendedName>
    <alternativeName>
        <fullName evidence="5">L-threonine dehydratase</fullName>
    </alternativeName>
</protein>
<dbReference type="PANTHER" id="PTHR48078:SF19">
    <property type="entry name" value="ACT DOMAIN-CONTAINING PROTEIN"/>
    <property type="match status" value="1"/>
</dbReference>
<dbReference type="InterPro" id="IPR001926">
    <property type="entry name" value="TrpB-like_PALP"/>
</dbReference>
<organism evidence="7 8">
    <name type="scientific">Strongylus vulgaris</name>
    <name type="common">Blood worm</name>
    <dbReference type="NCBI Taxonomy" id="40348"/>
    <lineage>
        <taxon>Eukaryota</taxon>
        <taxon>Metazoa</taxon>
        <taxon>Ecdysozoa</taxon>
        <taxon>Nematoda</taxon>
        <taxon>Chromadorea</taxon>
        <taxon>Rhabditida</taxon>
        <taxon>Rhabditina</taxon>
        <taxon>Rhabditomorpha</taxon>
        <taxon>Strongyloidea</taxon>
        <taxon>Strongylidae</taxon>
        <taxon>Strongylus</taxon>
    </lineage>
</organism>
<dbReference type="PANTHER" id="PTHR48078">
    <property type="entry name" value="THREONINE DEHYDRATASE, MITOCHONDRIAL-RELATED"/>
    <property type="match status" value="1"/>
</dbReference>
<name>A0A3P7JQM2_STRVU</name>
<dbReference type="AlphaFoldDB" id="A0A3P7JQM2"/>
<evidence type="ECO:0000256" key="4">
    <source>
        <dbReference type="ARBA" id="ARBA00041766"/>
    </source>
</evidence>
<sequence>MQVPDIDAILSPCGGGGLLAGCCVAAKALSPKTKVIGLVPETCVSMIKSLEAGRVTTVKTNPTLADGLAVPTVGYNSFHNIKGQLNSYTFVKSATCIRTRFASKIEHVVLITAVLAINFLAE</sequence>
<evidence type="ECO:0000256" key="3">
    <source>
        <dbReference type="ARBA" id="ARBA00023239"/>
    </source>
</evidence>
<dbReference type="Proteomes" id="UP000270094">
    <property type="component" value="Unassembled WGS sequence"/>
</dbReference>
<dbReference type="GO" id="GO:0006567">
    <property type="term" value="P:L-threonine catabolic process"/>
    <property type="evidence" value="ECO:0007669"/>
    <property type="project" value="TreeGrafter"/>
</dbReference>
<accession>A0A3P7JQM2</accession>
<proteinExistence type="predicted"/>